<keyword evidence="4" id="KW-0808">Transferase</keyword>
<dbReference type="Pfam" id="PF07714">
    <property type="entry name" value="PK_Tyr_Ser-Thr"/>
    <property type="match status" value="1"/>
</dbReference>
<dbReference type="Proteomes" id="UP000326759">
    <property type="component" value="Unassembled WGS sequence"/>
</dbReference>
<dbReference type="PANTHER" id="PTHR24418">
    <property type="entry name" value="TYROSINE-PROTEIN KINASE"/>
    <property type="match status" value="1"/>
</dbReference>
<dbReference type="InterPro" id="IPR001245">
    <property type="entry name" value="Ser-Thr/Tyr_kinase_cat_dom"/>
</dbReference>
<keyword evidence="1" id="KW-0547">Nucleotide-binding</keyword>
<feature type="domain" description="Protein kinase" evidence="3">
    <location>
        <begin position="1"/>
        <end position="79"/>
    </location>
</feature>
<keyword evidence="4" id="KW-0418">Kinase</keyword>
<keyword evidence="2" id="KW-0067">ATP-binding</keyword>
<gene>
    <name evidence="4" type="primary">Tnk2</name>
    <name evidence="4" type="ORF">Anas_02378</name>
</gene>
<dbReference type="OrthoDB" id="635774at2759"/>
<reference evidence="4 5" key="1">
    <citation type="journal article" date="2019" name="PLoS Biol.">
        <title>Sex chromosomes control vertical transmission of feminizing Wolbachia symbionts in an isopod.</title>
        <authorList>
            <person name="Becking T."/>
            <person name="Chebbi M.A."/>
            <person name="Giraud I."/>
            <person name="Moumen B."/>
            <person name="Laverre T."/>
            <person name="Caubet Y."/>
            <person name="Peccoud J."/>
            <person name="Gilbert C."/>
            <person name="Cordaux R."/>
        </authorList>
    </citation>
    <scope>NUCLEOTIDE SEQUENCE [LARGE SCALE GENOMIC DNA]</scope>
    <source>
        <strain evidence="4">ANa2</strain>
        <tissue evidence="4">Whole body excluding digestive tract and cuticle</tissue>
    </source>
</reference>
<dbReference type="SUPFAM" id="SSF56112">
    <property type="entry name" value="Protein kinase-like (PK-like)"/>
    <property type="match status" value="1"/>
</dbReference>
<evidence type="ECO:0000256" key="1">
    <source>
        <dbReference type="ARBA" id="ARBA00022741"/>
    </source>
</evidence>
<name>A0A5N5THA9_9CRUS</name>
<dbReference type="GO" id="GO:0004672">
    <property type="term" value="F:protein kinase activity"/>
    <property type="evidence" value="ECO:0007669"/>
    <property type="project" value="InterPro"/>
</dbReference>
<dbReference type="Gene3D" id="1.10.510.10">
    <property type="entry name" value="Transferase(Phosphotransferase) domain 1"/>
    <property type="match status" value="1"/>
</dbReference>
<dbReference type="EMBL" id="SEYY01001054">
    <property type="protein sequence ID" value="KAB7505932.1"/>
    <property type="molecule type" value="Genomic_DNA"/>
</dbReference>
<proteinExistence type="predicted"/>
<dbReference type="GO" id="GO:0002009">
    <property type="term" value="P:morphogenesis of an epithelium"/>
    <property type="evidence" value="ECO:0007669"/>
    <property type="project" value="UniProtKB-ARBA"/>
</dbReference>
<dbReference type="AlphaFoldDB" id="A0A5N5THA9"/>
<evidence type="ECO:0000313" key="4">
    <source>
        <dbReference type="EMBL" id="KAB7505932.1"/>
    </source>
</evidence>
<dbReference type="InterPro" id="IPR011009">
    <property type="entry name" value="Kinase-like_dom_sf"/>
</dbReference>
<accession>A0A5N5THA9</accession>
<protein>
    <submittedName>
        <fullName evidence="4">Activated CDC42 kinase 1</fullName>
    </submittedName>
</protein>
<dbReference type="PROSITE" id="PS50011">
    <property type="entry name" value="PROTEIN_KINASE_DOM"/>
    <property type="match status" value="1"/>
</dbReference>
<keyword evidence="5" id="KW-1185">Reference proteome</keyword>
<feature type="non-terminal residue" evidence="4">
    <location>
        <position position="104"/>
    </location>
</feature>
<evidence type="ECO:0000259" key="3">
    <source>
        <dbReference type="PROSITE" id="PS50011"/>
    </source>
</evidence>
<sequence>MFGVTLWEIFTFGEDPWAGLNGQQILEKIDKQNERLSCPKASPPCVYNLMLECWAKEPTQRPSFHDVFEKALGIVLPRLKVMETFEEEGRMRSSTGDIIIVTEG</sequence>
<dbReference type="GO" id="GO:0005524">
    <property type="term" value="F:ATP binding"/>
    <property type="evidence" value="ECO:0007669"/>
    <property type="project" value="UniProtKB-KW"/>
</dbReference>
<comment type="caution">
    <text evidence="4">The sequence shown here is derived from an EMBL/GenBank/DDBJ whole genome shotgun (WGS) entry which is preliminary data.</text>
</comment>
<evidence type="ECO:0000256" key="2">
    <source>
        <dbReference type="ARBA" id="ARBA00022840"/>
    </source>
</evidence>
<dbReference type="InterPro" id="IPR000719">
    <property type="entry name" value="Prot_kinase_dom"/>
</dbReference>
<organism evidence="4 5">
    <name type="scientific">Armadillidium nasatum</name>
    <dbReference type="NCBI Taxonomy" id="96803"/>
    <lineage>
        <taxon>Eukaryota</taxon>
        <taxon>Metazoa</taxon>
        <taxon>Ecdysozoa</taxon>
        <taxon>Arthropoda</taxon>
        <taxon>Crustacea</taxon>
        <taxon>Multicrustacea</taxon>
        <taxon>Malacostraca</taxon>
        <taxon>Eumalacostraca</taxon>
        <taxon>Peracarida</taxon>
        <taxon>Isopoda</taxon>
        <taxon>Oniscidea</taxon>
        <taxon>Crinocheta</taxon>
        <taxon>Armadillidiidae</taxon>
        <taxon>Armadillidium</taxon>
    </lineage>
</organism>
<dbReference type="InterPro" id="IPR050198">
    <property type="entry name" value="Non-receptor_tyrosine_kinases"/>
</dbReference>
<evidence type="ECO:0000313" key="5">
    <source>
        <dbReference type="Proteomes" id="UP000326759"/>
    </source>
</evidence>